<sequence length="195" mass="21138">MGSTEQDELASYFDRSVTSVQGYINRFESEYARPALKASKTHFDQFPVSSLFLLSFVALSLLPILIFLGVVLFSVGGLVSIAVGLVLGISIGLVLVLGSILLLTLFINICIALFITGLLLMVHLLARLFKLVSRYGLGGVNVWLAETSNRATQSWNGLLGFLHNGPSGSDSPKSTMMVDDQSSDYQTVEKEAKET</sequence>
<dbReference type="Proteomes" id="UP001437256">
    <property type="component" value="Unassembled WGS sequence"/>
</dbReference>
<comment type="caution">
    <text evidence="3">The sequence shown here is derived from an EMBL/GenBank/DDBJ whole genome shotgun (WGS) entry which is preliminary data.</text>
</comment>
<evidence type="ECO:0000313" key="4">
    <source>
        <dbReference type="Proteomes" id="UP001437256"/>
    </source>
</evidence>
<proteinExistence type="predicted"/>
<keyword evidence="2" id="KW-1133">Transmembrane helix</keyword>
<dbReference type="EMBL" id="JBBXMP010000025">
    <property type="protein sequence ID" value="KAL0067436.1"/>
    <property type="molecule type" value="Genomic_DNA"/>
</dbReference>
<protein>
    <recommendedName>
        <fullName evidence="5">Promethin</fullName>
    </recommendedName>
</protein>
<evidence type="ECO:0008006" key="5">
    <source>
        <dbReference type="Google" id="ProtNLM"/>
    </source>
</evidence>
<keyword evidence="2" id="KW-0472">Membrane</keyword>
<name>A0ABR3A0Q0_9AGAR</name>
<keyword evidence="2" id="KW-0812">Transmembrane</keyword>
<evidence type="ECO:0000313" key="3">
    <source>
        <dbReference type="EMBL" id="KAL0067436.1"/>
    </source>
</evidence>
<feature type="transmembrane region" description="Helical" evidence="2">
    <location>
        <begin position="78"/>
        <end position="100"/>
    </location>
</feature>
<dbReference type="Pfam" id="PF16015">
    <property type="entry name" value="Promethin"/>
    <property type="match status" value="1"/>
</dbReference>
<reference evidence="3 4" key="1">
    <citation type="submission" date="2024-05" db="EMBL/GenBank/DDBJ databases">
        <title>A draft genome resource for the thread blight pathogen Marasmius tenuissimus strain MS-2.</title>
        <authorList>
            <person name="Yulfo-Soto G.E."/>
            <person name="Baruah I.K."/>
            <person name="Amoako-Attah I."/>
            <person name="Bukari Y."/>
            <person name="Meinhardt L.W."/>
            <person name="Bailey B.A."/>
            <person name="Cohen S.P."/>
        </authorList>
    </citation>
    <scope>NUCLEOTIDE SEQUENCE [LARGE SCALE GENOMIC DNA]</scope>
    <source>
        <strain evidence="3 4">MS-2</strain>
    </source>
</reference>
<evidence type="ECO:0000256" key="1">
    <source>
        <dbReference type="SAM" id="MobiDB-lite"/>
    </source>
</evidence>
<feature type="region of interest" description="Disordered" evidence="1">
    <location>
        <begin position="167"/>
        <end position="195"/>
    </location>
</feature>
<evidence type="ECO:0000256" key="2">
    <source>
        <dbReference type="SAM" id="Phobius"/>
    </source>
</evidence>
<keyword evidence="4" id="KW-1185">Reference proteome</keyword>
<feature type="transmembrane region" description="Helical" evidence="2">
    <location>
        <begin position="106"/>
        <end position="126"/>
    </location>
</feature>
<organism evidence="3 4">
    <name type="scientific">Marasmius tenuissimus</name>
    <dbReference type="NCBI Taxonomy" id="585030"/>
    <lineage>
        <taxon>Eukaryota</taxon>
        <taxon>Fungi</taxon>
        <taxon>Dikarya</taxon>
        <taxon>Basidiomycota</taxon>
        <taxon>Agaricomycotina</taxon>
        <taxon>Agaricomycetes</taxon>
        <taxon>Agaricomycetidae</taxon>
        <taxon>Agaricales</taxon>
        <taxon>Marasmiineae</taxon>
        <taxon>Marasmiaceae</taxon>
        <taxon>Marasmius</taxon>
    </lineage>
</organism>
<gene>
    <name evidence="3" type="ORF">AAF712_005423</name>
</gene>
<feature type="transmembrane region" description="Helical" evidence="2">
    <location>
        <begin position="51"/>
        <end position="73"/>
    </location>
</feature>
<accession>A0ABR3A0Q0</accession>